<dbReference type="OrthoDB" id="9803371at2"/>
<evidence type="ECO:0000256" key="8">
    <source>
        <dbReference type="ARBA" id="ARBA00023052"/>
    </source>
</evidence>
<dbReference type="GO" id="GO:0008661">
    <property type="term" value="F:1-deoxy-D-xylulose-5-phosphate synthase activity"/>
    <property type="evidence" value="ECO:0007669"/>
    <property type="project" value="UniProtKB-UniRule"/>
</dbReference>
<dbReference type="CDD" id="cd07033">
    <property type="entry name" value="TPP_PYR_DXS_TK_like"/>
    <property type="match status" value="1"/>
</dbReference>
<proteinExistence type="inferred from homology"/>
<dbReference type="NCBIfam" id="TIGR00204">
    <property type="entry name" value="dxs"/>
    <property type="match status" value="1"/>
</dbReference>
<feature type="binding site" evidence="10">
    <location>
        <begin position="114"/>
        <end position="116"/>
    </location>
    <ligand>
        <name>thiamine diphosphate</name>
        <dbReference type="ChEBI" id="CHEBI:58937"/>
    </ligand>
</feature>
<dbReference type="GO" id="GO:0030976">
    <property type="term" value="F:thiamine pyrophosphate binding"/>
    <property type="evidence" value="ECO:0007669"/>
    <property type="project" value="UniProtKB-UniRule"/>
</dbReference>
<dbReference type="UniPathway" id="UPA00064">
    <property type="reaction ID" value="UER00091"/>
</dbReference>
<dbReference type="InterPro" id="IPR009014">
    <property type="entry name" value="Transketo_C/PFOR_II"/>
</dbReference>
<dbReference type="Gene3D" id="3.40.50.920">
    <property type="match status" value="1"/>
</dbReference>
<dbReference type="KEGG" id="tes:BW730_05180"/>
<dbReference type="GO" id="GO:0005829">
    <property type="term" value="C:cytosol"/>
    <property type="evidence" value="ECO:0007669"/>
    <property type="project" value="TreeGrafter"/>
</dbReference>
<feature type="binding site" evidence="10">
    <location>
        <position position="286"/>
    </location>
    <ligand>
        <name>thiamine diphosphate</name>
        <dbReference type="ChEBI" id="CHEBI:58937"/>
    </ligand>
</feature>
<dbReference type="Gene3D" id="3.40.50.970">
    <property type="match status" value="2"/>
</dbReference>
<dbReference type="InterPro" id="IPR020826">
    <property type="entry name" value="Transketolase_BS"/>
</dbReference>
<comment type="cofactor">
    <cofactor evidence="10">
        <name>thiamine diphosphate</name>
        <dbReference type="ChEBI" id="CHEBI:58937"/>
    </cofactor>
    <text evidence="10">Binds 1 thiamine pyrophosphate per subunit.</text>
</comment>
<evidence type="ECO:0000313" key="13">
    <source>
        <dbReference type="Proteomes" id="UP000188145"/>
    </source>
</evidence>
<evidence type="ECO:0000256" key="7">
    <source>
        <dbReference type="ARBA" id="ARBA00022977"/>
    </source>
</evidence>
<dbReference type="PANTHER" id="PTHR43322">
    <property type="entry name" value="1-D-DEOXYXYLULOSE 5-PHOSPHATE SYNTHASE-RELATED"/>
    <property type="match status" value="1"/>
</dbReference>
<feature type="binding site" evidence="10">
    <location>
        <position position="368"/>
    </location>
    <ligand>
        <name>thiamine diphosphate</name>
        <dbReference type="ChEBI" id="CHEBI:58937"/>
    </ligand>
</feature>
<dbReference type="Proteomes" id="UP000188145">
    <property type="component" value="Chromosome"/>
</dbReference>
<sequence>MSLLDSINSPRDLRALSRRQLNQLATEIRSFLITKVSRTGGHLGPNLGVVELTLAIHKVFDSPTDPIIFDTGHQSYVHKMLTGRRDGFDSLRQRGGLSGYPEPRESEHDWVANSHASASLSWAEGLAKGFRLTGEKRTVVAVIGDGALTGGMAWEALNNIADNDDLRLVVIVNDNGRSYTPTVGGVANHLAGLRTDHRYEKTLSLIKRTVMRLPVIGRPVYDLMHGFKTGVKDVLAPQSMFSDLGIKYTGPIDGHDITALTNHLEQAKQFGGPVIVHCVTRKGRGFQAAEENEEDRFHAIGKINEFTGEPLSASVQATWTDAVAEAMVQLGQRRPDVVAITAAMLNPVGLGRFAAAFPDRIFDVGIAEQHAVVSAAGLAKSGLHPVLALYATFLNRAFDQVLMDAALHKAGVTILLDRAGVTGNDGPSHNGMWDMTLMGIVPGLRLAAPRDQARLVAALDRAVDVDDALTVVRYSKERIPDEIDEIAHVGDGFDRVDVLRRDPEAKVLVVGYGQFVGMAMSVAERLGDQGVAATVVDPLWALPVSPTLVDVAAGYDMVITLEDNLEEGGVGQRLRSRLAEVGASSQVLTFGIPQRFLSQGARDEVLDEIGLTAAKISLEALGAILARPVDVPQADRQA</sequence>
<dbReference type="SUPFAM" id="SSF52922">
    <property type="entry name" value="TK C-terminal domain-like"/>
    <property type="match status" value="1"/>
</dbReference>
<gene>
    <name evidence="10" type="primary">dxs</name>
    <name evidence="12" type="ORF">BW730_05180</name>
</gene>
<evidence type="ECO:0000256" key="1">
    <source>
        <dbReference type="ARBA" id="ARBA00004980"/>
    </source>
</evidence>
<dbReference type="InterPro" id="IPR033248">
    <property type="entry name" value="Transketolase_C"/>
</dbReference>
<keyword evidence="5 10" id="KW-0479">Metal-binding</keyword>
<dbReference type="GO" id="GO:0009228">
    <property type="term" value="P:thiamine biosynthetic process"/>
    <property type="evidence" value="ECO:0007669"/>
    <property type="project" value="UniProtKB-UniRule"/>
</dbReference>
<comment type="cofactor">
    <cofactor evidence="10">
        <name>Mg(2+)</name>
        <dbReference type="ChEBI" id="CHEBI:18420"/>
    </cofactor>
    <text evidence="10">Binds 1 Mg(2+) ion per subunit.</text>
</comment>
<comment type="subunit">
    <text evidence="3 10">Homodimer.</text>
</comment>
<dbReference type="PROSITE" id="PS00802">
    <property type="entry name" value="TRANSKETOLASE_2"/>
    <property type="match status" value="1"/>
</dbReference>
<evidence type="ECO:0000259" key="11">
    <source>
        <dbReference type="SMART" id="SM00861"/>
    </source>
</evidence>
<organism evidence="12 13">
    <name type="scientific">Tessaracoccus aquimaris</name>
    <dbReference type="NCBI Taxonomy" id="1332264"/>
    <lineage>
        <taxon>Bacteria</taxon>
        <taxon>Bacillati</taxon>
        <taxon>Actinomycetota</taxon>
        <taxon>Actinomycetes</taxon>
        <taxon>Propionibacteriales</taxon>
        <taxon>Propionibacteriaceae</taxon>
        <taxon>Tessaracoccus</taxon>
    </lineage>
</organism>
<dbReference type="AlphaFoldDB" id="A0A1Q2CLR7"/>
<evidence type="ECO:0000256" key="2">
    <source>
        <dbReference type="ARBA" id="ARBA00011081"/>
    </source>
</evidence>
<dbReference type="SUPFAM" id="SSF52518">
    <property type="entry name" value="Thiamin diphosphate-binding fold (THDP-binding)"/>
    <property type="match status" value="2"/>
</dbReference>
<evidence type="ECO:0000256" key="4">
    <source>
        <dbReference type="ARBA" id="ARBA00022679"/>
    </source>
</evidence>
<dbReference type="Pfam" id="PF02779">
    <property type="entry name" value="Transket_pyr"/>
    <property type="match status" value="1"/>
</dbReference>
<comment type="pathway">
    <text evidence="1 10">Metabolic intermediate biosynthesis; 1-deoxy-D-xylulose 5-phosphate biosynthesis; 1-deoxy-D-xylulose 5-phosphate from D-glyceraldehyde 3-phosphate and pyruvate: step 1/1.</text>
</comment>
<dbReference type="Pfam" id="PF02780">
    <property type="entry name" value="Transketolase_C"/>
    <property type="match status" value="1"/>
</dbReference>
<evidence type="ECO:0000256" key="3">
    <source>
        <dbReference type="ARBA" id="ARBA00011738"/>
    </source>
</evidence>
<dbReference type="InterPro" id="IPR005477">
    <property type="entry name" value="Dxylulose-5-P_synthase"/>
</dbReference>
<evidence type="ECO:0000256" key="6">
    <source>
        <dbReference type="ARBA" id="ARBA00022842"/>
    </source>
</evidence>
<dbReference type="InterPro" id="IPR029061">
    <property type="entry name" value="THDP-binding"/>
</dbReference>
<dbReference type="InterPro" id="IPR049557">
    <property type="entry name" value="Transketolase_CS"/>
</dbReference>
<dbReference type="GO" id="GO:0016114">
    <property type="term" value="P:terpenoid biosynthetic process"/>
    <property type="evidence" value="ECO:0007669"/>
    <property type="project" value="UniProtKB-UniRule"/>
</dbReference>
<dbReference type="PANTHER" id="PTHR43322:SF5">
    <property type="entry name" value="1-DEOXY-D-XYLULOSE-5-PHOSPHATE SYNTHASE, CHLOROPLASTIC"/>
    <property type="match status" value="1"/>
</dbReference>
<dbReference type="CDD" id="cd02007">
    <property type="entry name" value="TPP_DXS"/>
    <property type="match status" value="1"/>
</dbReference>
<comment type="function">
    <text evidence="10">Catalyzes the acyloin condensation reaction between C atoms 2 and 3 of pyruvate and glyceraldehyde 3-phosphate to yield 1-deoxy-D-xylulose-5-phosphate (DXP).</text>
</comment>
<comment type="similarity">
    <text evidence="2 10">Belongs to the transketolase family. DXPS subfamily.</text>
</comment>
<keyword evidence="8 10" id="KW-0786">Thiamine pyrophosphate</keyword>
<feature type="binding site" evidence="10">
    <location>
        <position position="73"/>
    </location>
    <ligand>
        <name>thiamine diphosphate</name>
        <dbReference type="ChEBI" id="CHEBI:58937"/>
    </ligand>
</feature>
<feature type="binding site" evidence="10">
    <location>
        <begin position="146"/>
        <end position="147"/>
    </location>
    <ligand>
        <name>thiamine diphosphate</name>
        <dbReference type="ChEBI" id="CHEBI:58937"/>
    </ligand>
</feature>
<keyword evidence="9 10" id="KW-0414">Isoprene biosynthesis</keyword>
<dbReference type="GO" id="GO:0019288">
    <property type="term" value="P:isopentenyl diphosphate biosynthetic process, methylerythritol 4-phosphate pathway"/>
    <property type="evidence" value="ECO:0007669"/>
    <property type="project" value="TreeGrafter"/>
</dbReference>
<evidence type="ECO:0000256" key="5">
    <source>
        <dbReference type="ARBA" id="ARBA00022723"/>
    </source>
</evidence>
<evidence type="ECO:0000313" key="12">
    <source>
        <dbReference type="EMBL" id="AQP47000.1"/>
    </source>
</evidence>
<dbReference type="GO" id="GO:0000287">
    <property type="term" value="F:magnesium ion binding"/>
    <property type="evidence" value="ECO:0007669"/>
    <property type="project" value="UniProtKB-UniRule"/>
</dbReference>
<evidence type="ECO:0000256" key="10">
    <source>
        <dbReference type="HAMAP-Rule" id="MF_00315"/>
    </source>
</evidence>
<dbReference type="SMART" id="SM00861">
    <property type="entry name" value="Transket_pyr"/>
    <property type="match status" value="1"/>
</dbReference>
<protein>
    <recommendedName>
        <fullName evidence="10">1-deoxy-D-xylulose-5-phosphate synthase</fullName>
        <ecNumber evidence="10">2.2.1.7</ecNumber>
    </recommendedName>
    <alternativeName>
        <fullName evidence="10">1-deoxyxylulose-5-phosphate synthase</fullName>
        <shortName evidence="10">DXP synthase</shortName>
        <shortName evidence="10">DXPS</shortName>
    </alternativeName>
</protein>
<feature type="domain" description="Transketolase-like pyrimidine-binding" evidence="11">
    <location>
        <begin position="317"/>
        <end position="481"/>
    </location>
</feature>
<keyword evidence="13" id="KW-1185">Reference proteome</keyword>
<dbReference type="STRING" id="1332264.BW730_05180"/>
<dbReference type="HAMAP" id="MF_00315">
    <property type="entry name" value="DXP_synth"/>
    <property type="match status" value="1"/>
</dbReference>
<comment type="catalytic activity">
    <reaction evidence="10">
        <text>D-glyceraldehyde 3-phosphate + pyruvate + H(+) = 1-deoxy-D-xylulose 5-phosphate + CO2</text>
        <dbReference type="Rhea" id="RHEA:12605"/>
        <dbReference type="ChEBI" id="CHEBI:15361"/>
        <dbReference type="ChEBI" id="CHEBI:15378"/>
        <dbReference type="ChEBI" id="CHEBI:16526"/>
        <dbReference type="ChEBI" id="CHEBI:57792"/>
        <dbReference type="ChEBI" id="CHEBI:59776"/>
        <dbReference type="EC" id="2.2.1.7"/>
    </reaction>
</comment>
<evidence type="ECO:0000256" key="9">
    <source>
        <dbReference type="ARBA" id="ARBA00023229"/>
    </source>
</evidence>
<dbReference type="NCBIfam" id="NF003933">
    <property type="entry name" value="PRK05444.2-2"/>
    <property type="match status" value="1"/>
</dbReference>
<reference evidence="13" key="1">
    <citation type="submission" date="2017-02" db="EMBL/GenBank/DDBJ databases">
        <title>Tessaracoccus aquaemaris sp. nov., isolated from the intestine of a Korean rockfish, Sebastes schlegelii, in a marine aquaculture pond.</title>
        <authorList>
            <person name="Tak E.J."/>
            <person name="Bae J.-W."/>
        </authorList>
    </citation>
    <scope>NUCLEOTIDE SEQUENCE [LARGE SCALE GENOMIC DNA]</scope>
    <source>
        <strain evidence="13">NSG39</strain>
    </source>
</reference>
<name>A0A1Q2CLR7_9ACTN</name>
<dbReference type="RefSeq" id="WP_077685319.1">
    <property type="nucleotide sequence ID" value="NZ_CP019606.1"/>
</dbReference>
<keyword evidence="6 10" id="KW-0460">Magnesium</keyword>
<accession>A0A1Q2CLR7</accession>
<feature type="binding site" evidence="10">
    <location>
        <position position="145"/>
    </location>
    <ligand>
        <name>Mg(2+)</name>
        <dbReference type="ChEBI" id="CHEBI:18420"/>
    </ligand>
</feature>
<dbReference type="InterPro" id="IPR005475">
    <property type="entry name" value="Transketolase-like_Pyr-bd"/>
</dbReference>
<keyword evidence="4 10" id="KW-0808">Transferase</keyword>
<feature type="binding site" evidence="10">
    <location>
        <position position="175"/>
    </location>
    <ligand>
        <name>thiamine diphosphate</name>
        <dbReference type="ChEBI" id="CHEBI:58937"/>
    </ligand>
</feature>
<dbReference type="Pfam" id="PF13292">
    <property type="entry name" value="DXP_synthase_N"/>
    <property type="match status" value="1"/>
</dbReference>
<keyword evidence="7 10" id="KW-0784">Thiamine biosynthesis</keyword>
<feature type="binding site" evidence="10">
    <location>
        <position position="175"/>
    </location>
    <ligand>
        <name>Mg(2+)</name>
        <dbReference type="ChEBI" id="CHEBI:18420"/>
    </ligand>
</feature>
<dbReference type="EC" id="2.2.1.7" evidence="10"/>
<dbReference type="PROSITE" id="PS00801">
    <property type="entry name" value="TRANSKETOLASE_1"/>
    <property type="match status" value="1"/>
</dbReference>
<dbReference type="EMBL" id="CP019606">
    <property type="protein sequence ID" value="AQP47000.1"/>
    <property type="molecule type" value="Genomic_DNA"/>
</dbReference>